<reference evidence="4 5" key="1">
    <citation type="submission" date="2019-09" db="EMBL/GenBank/DDBJ databases">
        <title>Genome sequence of Clostridium sp. EA1.</title>
        <authorList>
            <person name="Poehlein A."/>
            <person name="Bengelsdorf F.R."/>
            <person name="Daniel R."/>
        </authorList>
    </citation>
    <scope>NUCLEOTIDE SEQUENCE [LARGE SCALE GENOMIC DNA]</scope>
    <source>
        <strain evidence="4 5">EA1</strain>
    </source>
</reference>
<dbReference type="PANTHER" id="PTHR42879">
    <property type="entry name" value="3-OXOACYL-(ACYL-CARRIER-PROTEIN) REDUCTASE"/>
    <property type="match status" value="1"/>
</dbReference>
<comment type="similarity">
    <text evidence="1">Belongs to the short-chain dehydrogenases/reductases (SDR) family.</text>
</comment>
<sequence length="241" mass="25384">MKKALVTGASGGIGQAVAARLATDGYKVYLNYFKNEKGARSLWERLTRACGPESAVLARADISDSAQAAELFRSAGKLDLLVNNAGIAQQKLFTDLTDGDWDQMFNVDVRGVFLCCRAALPDMIREKSGCILNISSMWGQVGASCEAHYSAAKAAVIGLTKALAKEVGPSGVRVNCIAPGVIATEMNAGFSEQTMEELREETPLCRIGSPEDIAAAVSFLASEQAGFITGQVLGVNGGMVI</sequence>
<dbReference type="NCBIfam" id="NF009466">
    <property type="entry name" value="PRK12826.1-2"/>
    <property type="match status" value="1"/>
</dbReference>
<evidence type="ECO:0000256" key="1">
    <source>
        <dbReference type="ARBA" id="ARBA00006484"/>
    </source>
</evidence>
<dbReference type="PANTHER" id="PTHR42879:SF2">
    <property type="entry name" value="3-OXOACYL-[ACYL-CARRIER-PROTEIN] REDUCTASE FABG"/>
    <property type="match status" value="1"/>
</dbReference>
<evidence type="ECO:0000313" key="4">
    <source>
        <dbReference type="EMBL" id="MVB12226.1"/>
    </source>
</evidence>
<keyword evidence="2 4" id="KW-0560">Oxidoreductase</keyword>
<dbReference type="PRINTS" id="PR00081">
    <property type="entry name" value="GDHRDH"/>
</dbReference>
<dbReference type="NCBIfam" id="NF005559">
    <property type="entry name" value="PRK07231.1"/>
    <property type="match status" value="1"/>
</dbReference>
<dbReference type="SUPFAM" id="SSF51735">
    <property type="entry name" value="NAD(P)-binding Rossmann-fold domains"/>
    <property type="match status" value="1"/>
</dbReference>
<keyword evidence="5" id="KW-1185">Reference proteome</keyword>
<dbReference type="Gene3D" id="3.40.50.720">
    <property type="entry name" value="NAD(P)-binding Rossmann-like Domain"/>
    <property type="match status" value="1"/>
</dbReference>
<evidence type="ECO:0000313" key="5">
    <source>
        <dbReference type="Proteomes" id="UP000469440"/>
    </source>
</evidence>
<dbReference type="InterPro" id="IPR036291">
    <property type="entry name" value="NAD(P)-bd_dom_sf"/>
</dbReference>
<proteinExistence type="inferred from homology"/>
<dbReference type="GO" id="GO:0032787">
    <property type="term" value="P:monocarboxylic acid metabolic process"/>
    <property type="evidence" value="ECO:0007669"/>
    <property type="project" value="UniProtKB-ARBA"/>
</dbReference>
<dbReference type="InterPro" id="IPR050259">
    <property type="entry name" value="SDR"/>
</dbReference>
<gene>
    <name evidence="4" type="primary">fabG_2</name>
    <name evidence="4" type="ORF">CAFE_29580</name>
</gene>
<protein>
    <submittedName>
        <fullName evidence="4">3-oxoacyl-[acyl-carrier-protein] reductase FabG</fullName>
        <ecNumber evidence="4">1.1.1.100</ecNumber>
    </submittedName>
</protein>
<dbReference type="NCBIfam" id="NF047420">
    <property type="entry name" value="EF_P_mod_YmfI"/>
    <property type="match status" value="1"/>
</dbReference>
<dbReference type="EMBL" id="VWXL01000084">
    <property type="protein sequence ID" value="MVB12226.1"/>
    <property type="molecule type" value="Genomic_DNA"/>
</dbReference>
<name>A0A6N8I287_9FIRM</name>
<dbReference type="InterPro" id="IPR002347">
    <property type="entry name" value="SDR_fam"/>
</dbReference>
<dbReference type="PROSITE" id="PS00061">
    <property type="entry name" value="ADH_SHORT"/>
    <property type="match status" value="1"/>
</dbReference>
<evidence type="ECO:0000256" key="3">
    <source>
        <dbReference type="ARBA" id="ARBA00023221"/>
    </source>
</evidence>
<dbReference type="FunFam" id="3.40.50.720:FF:000173">
    <property type="entry name" value="3-oxoacyl-[acyl-carrier protein] reductase"/>
    <property type="match status" value="1"/>
</dbReference>
<keyword evidence="3" id="KW-0443">Lipid metabolism</keyword>
<dbReference type="Pfam" id="PF13561">
    <property type="entry name" value="adh_short_C2"/>
    <property type="match status" value="1"/>
</dbReference>
<accession>A0A6N8I287</accession>
<organism evidence="4 5">
    <name type="scientific">Caproicibacter fermentans</name>
    <dbReference type="NCBI Taxonomy" id="2576756"/>
    <lineage>
        <taxon>Bacteria</taxon>
        <taxon>Bacillati</taxon>
        <taxon>Bacillota</taxon>
        <taxon>Clostridia</taxon>
        <taxon>Eubacteriales</taxon>
        <taxon>Acutalibacteraceae</taxon>
        <taxon>Caproicibacter</taxon>
    </lineage>
</organism>
<dbReference type="GO" id="GO:0004316">
    <property type="term" value="F:3-oxoacyl-[acyl-carrier-protein] reductase (NADPH) activity"/>
    <property type="evidence" value="ECO:0007669"/>
    <property type="project" value="UniProtKB-EC"/>
</dbReference>
<dbReference type="PRINTS" id="PR00080">
    <property type="entry name" value="SDRFAMILY"/>
</dbReference>
<evidence type="ECO:0000256" key="2">
    <source>
        <dbReference type="ARBA" id="ARBA00023002"/>
    </source>
</evidence>
<dbReference type="Proteomes" id="UP000469440">
    <property type="component" value="Unassembled WGS sequence"/>
</dbReference>
<dbReference type="InterPro" id="IPR020904">
    <property type="entry name" value="Sc_DH/Rdtase_CS"/>
</dbReference>
<comment type="caution">
    <text evidence="4">The sequence shown here is derived from an EMBL/GenBank/DDBJ whole genome shotgun (WGS) entry which is preliminary data.</text>
</comment>
<dbReference type="EC" id="1.1.1.100" evidence="4"/>
<dbReference type="GO" id="GO:0008202">
    <property type="term" value="P:steroid metabolic process"/>
    <property type="evidence" value="ECO:0007669"/>
    <property type="project" value="UniProtKB-KW"/>
</dbReference>
<keyword evidence="3" id="KW-0753">Steroid metabolism</keyword>
<dbReference type="AlphaFoldDB" id="A0A6N8I287"/>
<dbReference type="RefSeq" id="WP_066646711.1">
    <property type="nucleotide sequence ID" value="NZ_VWXL01000084.1"/>
</dbReference>